<feature type="signal peptide" evidence="3">
    <location>
        <begin position="1"/>
        <end position="31"/>
    </location>
</feature>
<evidence type="ECO:0000256" key="1">
    <source>
        <dbReference type="ARBA" id="ARBA00022737"/>
    </source>
</evidence>
<dbReference type="AlphaFoldDB" id="A0A2W2BEH7"/>
<proteinExistence type="predicted"/>
<dbReference type="SUPFAM" id="SSF48452">
    <property type="entry name" value="TPR-like"/>
    <property type="match status" value="1"/>
</dbReference>
<dbReference type="PANTHER" id="PTHR44858">
    <property type="entry name" value="TETRATRICOPEPTIDE REPEAT PROTEIN 6"/>
    <property type="match status" value="1"/>
</dbReference>
<evidence type="ECO:0000313" key="5">
    <source>
        <dbReference type="Proteomes" id="UP000248795"/>
    </source>
</evidence>
<reference evidence="5" key="1">
    <citation type="submission" date="2018-06" db="EMBL/GenBank/DDBJ databases">
        <title>Aestuariibacter litoralis strain KCTC 52945T.</title>
        <authorList>
            <person name="Li X."/>
            <person name="Salam N."/>
            <person name="Li J.-L."/>
            <person name="Chen Y.-M."/>
            <person name="Yang Z.-W."/>
            <person name="Zhang L.-Y."/>
            <person name="Han M.-X."/>
            <person name="Xiao M."/>
            <person name="Li W.-J."/>
        </authorList>
    </citation>
    <scope>NUCLEOTIDE SEQUENCE [LARGE SCALE GENOMIC DNA]</scope>
    <source>
        <strain evidence="5">KCTC 52945</strain>
    </source>
</reference>
<dbReference type="Gene3D" id="1.25.40.10">
    <property type="entry name" value="Tetratricopeptide repeat domain"/>
    <property type="match status" value="1"/>
</dbReference>
<feature type="chain" id="PRO_5015964832" evidence="3">
    <location>
        <begin position="32"/>
        <end position="189"/>
    </location>
</feature>
<evidence type="ECO:0000256" key="3">
    <source>
        <dbReference type="SAM" id="SignalP"/>
    </source>
</evidence>
<keyword evidence="3" id="KW-0732">Signal</keyword>
<dbReference type="PANTHER" id="PTHR44858:SF1">
    <property type="entry name" value="UDP-N-ACETYLGLUCOSAMINE--PEPTIDE N-ACETYLGLUCOSAMINYLTRANSFERASE SPINDLY-RELATED"/>
    <property type="match status" value="1"/>
</dbReference>
<protein>
    <submittedName>
        <fullName evidence="4">Uncharacterized protein</fullName>
    </submittedName>
</protein>
<name>A0A2W2BEH7_9HYPH</name>
<dbReference type="EMBL" id="QKVK01000001">
    <property type="protein sequence ID" value="PZF78588.1"/>
    <property type="molecule type" value="Genomic_DNA"/>
</dbReference>
<keyword evidence="2" id="KW-0802">TPR repeat</keyword>
<dbReference type="SMART" id="SM00028">
    <property type="entry name" value="TPR"/>
    <property type="match status" value="2"/>
</dbReference>
<keyword evidence="1" id="KW-0677">Repeat</keyword>
<evidence type="ECO:0000313" key="4">
    <source>
        <dbReference type="EMBL" id="PZF78588.1"/>
    </source>
</evidence>
<evidence type="ECO:0000256" key="2">
    <source>
        <dbReference type="ARBA" id="ARBA00022803"/>
    </source>
</evidence>
<dbReference type="InterPro" id="IPR050498">
    <property type="entry name" value="Ycf3"/>
</dbReference>
<organism evidence="4 5">
    <name type="scientific">Aestuariivirga litoralis</name>
    <dbReference type="NCBI Taxonomy" id="2650924"/>
    <lineage>
        <taxon>Bacteria</taxon>
        <taxon>Pseudomonadati</taxon>
        <taxon>Pseudomonadota</taxon>
        <taxon>Alphaproteobacteria</taxon>
        <taxon>Hyphomicrobiales</taxon>
        <taxon>Aestuariivirgaceae</taxon>
        <taxon>Aestuariivirga</taxon>
    </lineage>
</organism>
<dbReference type="Pfam" id="PF13371">
    <property type="entry name" value="TPR_9"/>
    <property type="match status" value="1"/>
</dbReference>
<sequence>MTKGPPVTFRTILRALAPALLLAGLSAAAHAGAVEDCRSTAQVTNASLLAACTAVIDGKQASASDTAYAYYRRALVGSANPQADQALIMADVSKAIELDPRLMEAFAFRALGYNRALQHDKAIADLSSAIALAPDRWGLYSLRAMIEAQKKDDKAAIADFKAALARNPPASSADMIRQRISKLEQKSAQ</sequence>
<dbReference type="InterPro" id="IPR019734">
    <property type="entry name" value="TPR_rpt"/>
</dbReference>
<dbReference type="Proteomes" id="UP000248795">
    <property type="component" value="Unassembled WGS sequence"/>
</dbReference>
<accession>A0A2W2BEH7</accession>
<gene>
    <name evidence="4" type="ORF">DK847_01920</name>
</gene>
<dbReference type="InterPro" id="IPR011990">
    <property type="entry name" value="TPR-like_helical_dom_sf"/>
</dbReference>
<comment type="caution">
    <text evidence="4">The sequence shown here is derived from an EMBL/GenBank/DDBJ whole genome shotgun (WGS) entry which is preliminary data.</text>
</comment>
<keyword evidence="5" id="KW-1185">Reference proteome</keyword>